<organism evidence="6 7">
    <name type="scientific">Paenibacillus stellifer</name>
    <dbReference type="NCBI Taxonomy" id="169760"/>
    <lineage>
        <taxon>Bacteria</taxon>
        <taxon>Bacillati</taxon>
        <taxon>Bacillota</taxon>
        <taxon>Bacilli</taxon>
        <taxon>Bacillales</taxon>
        <taxon>Paenibacillaceae</taxon>
        <taxon>Paenibacillus</taxon>
    </lineage>
</organism>
<dbReference type="EMBL" id="CP009286">
    <property type="protein sequence ID" value="AIQ63475.1"/>
    <property type="molecule type" value="Genomic_DNA"/>
</dbReference>
<dbReference type="GO" id="GO:0003700">
    <property type="term" value="F:DNA-binding transcription factor activity"/>
    <property type="evidence" value="ECO:0007669"/>
    <property type="project" value="TreeGrafter"/>
</dbReference>
<reference evidence="6 7" key="1">
    <citation type="submission" date="2014-08" db="EMBL/GenBank/DDBJ databases">
        <title>Comparative genomics of the Paenibacillus odorifer group.</title>
        <authorList>
            <person name="den Bakker H.C."/>
            <person name="Tsai Y.-C."/>
            <person name="Martin N."/>
            <person name="Korlach J."/>
            <person name="Wiedmann M."/>
        </authorList>
    </citation>
    <scope>NUCLEOTIDE SEQUENCE [LARGE SCALE GENOMIC DNA]</scope>
    <source>
        <strain evidence="6 7">DSM 14472</strain>
    </source>
</reference>
<dbReference type="PANTHER" id="PTHR30055:SF234">
    <property type="entry name" value="HTH-TYPE TRANSCRIPTIONAL REGULATOR BETI"/>
    <property type="match status" value="1"/>
</dbReference>
<dbReference type="RefSeq" id="WP_038700587.1">
    <property type="nucleotide sequence ID" value="NZ_CP009286.1"/>
</dbReference>
<dbReference type="OrthoDB" id="9780824at2"/>
<dbReference type="Gene3D" id="1.10.357.10">
    <property type="entry name" value="Tetracycline Repressor, domain 2"/>
    <property type="match status" value="1"/>
</dbReference>
<feature type="DNA-binding region" description="H-T-H motif" evidence="4">
    <location>
        <begin position="39"/>
        <end position="58"/>
    </location>
</feature>
<dbReference type="HOGENOM" id="CLU_069356_2_2_9"/>
<dbReference type="InterPro" id="IPR041347">
    <property type="entry name" value="MftR_C"/>
</dbReference>
<evidence type="ECO:0000256" key="4">
    <source>
        <dbReference type="PROSITE-ProRule" id="PRU00335"/>
    </source>
</evidence>
<dbReference type="KEGG" id="pste:PSTEL_10665"/>
<dbReference type="InterPro" id="IPR009057">
    <property type="entry name" value="Homeodomain-like_sf"/>
</dbReference>
<dbReference type="AlphaFoldDB" id="A0A089LTP0"/>
<evidence type="ECO:0000313" key="7">
    <source>
        <dbReference type="Proteomes" id="UP000029507"/>
    </source>
</evidence>
<protein>
    <recommendedName>
        <fullName evidence="5">HTH tetR-type domain-containing protein</fullName>
    </recommendedName>
</protein>
<evidence type="ECO:0000313" key="6">
    <source>
        <dbReference type="EMBL" id="AIQ63475.1"/>
    </source>
</evidence>
<dbReference type="Proteomes" id="UP000029507">
    <property type="component" value="Chromosome"/>
</dbReference>
<feature type="domain" description="HTH tetR-type" evidence="5">
    <location>
        <begin position="16"/>
        <end position="76"/>
    </location>
</feature>
<name>A0A089LTP0_9BACL</name>
<keyword evidence="7" id="KW-1185">Reference proteome</keyword>
<evidence type="ECO:0000256" key="3">
    <source>
        <dbReference type="ARBA" id="ARBA00023163"/>
    </source>
</evidence>
<keyword evidence="1" id="KW-0805">Transcription regulation</keyword>
<keyword evidence="2 4" id="KW-0238">DNA-binding</keyword>
<dbReference type="Gene3D" id="1.10.10.60">
    <property type="entry name" value="Homeodomain-like"/>
    <property type="match status" value="1"/>
</dbReference>
<dbReference type="GO" id="GO:0000976">
    <property type="term" value="F:transcription cis-regulatory region binding"/>
    <property type="evidence" value="ECO:0007669"/>
    <property type="project" value="TreeGrafter"/>
</dbReference>
<evidence type="ECO:0000256" key="1">
    <source>
        <dbReference type="ARBA" id="ARBA00023015"/>
    </source>
</evidence>
<sequence>MNNSSPKPGLRERKKLKTRATIQENALRLFREQGYQATTVEQIAEASEISPSTFFRYFSTKEAVVLEDDYDPLLIESFLKQPPELSIIQALKGAVKDGFDQIPEDEVVGIWERVSLSYEIPELQAAMIQQIITTGEMVASVIAQRQGCSKDELRVRSLAAAFVGIAMASQKFFIEQHDRSYPDILTEALSLLETGYNF</sequence>
<dbReference type="PROSITE" id="PS50977">
    <property type="entry name" value="HTH_TETR_2"/>
    <property type="match status" value="1"/>
</dbReference>
<dbReference type="PANTHER" id="PTHR30055">
    <property type="entry name" value="HTH-TYPE TRANSCRIPTIONAL REGULATOR RUTR"/>
    <property type="match status" value="1"/>
</dbReference>
<dbReference type="InterPro" id="IPR001647">
    <property type="entry name" value="HTH_TetR"/>
</dbReference>
<keyword evidence="3" id="KW-0804">Transcription</keyword>
<dbReference type="SUPFAM" id="SSF46689">
    <property type="entry name" value="Homeodomain-like"/>
    <property type="match status" value="1"/>
</dbReference>
<evidence type="ECO:0000259" key="5">
    <source>
        <dbReference type="PROSITE" id="PS50977"/>
    </source>
</evidence>
<evidence type="ECO:0000256" key="2">
    <source>
        <dbReference type="ARBA" id="ARBA00023125"/>
    </source>
</evidence>
<dbReference type="STRING" id="169760.PSTEL_10665"/>
<dbReference type="PRINTS" id="PR00455">
    <property type="entry name" value="HTHTETR"/>
</dbReference>
<proteinExistence type="predicted"/>
<dbReference type="Pfam" id="PF17754">
    <property type="entry name" value="TetR_C_14"/>
    <property type="match status" value="1"/>
</dbReference>
<dbReference type="InterPro" id="IPR050109">
    <property type="entry name" value="HTH-type_TetR-like_transc_reg"/>
</dbReference>
<gene>
    <name evidence="6" type="ORF">PSTEL_10665</name>
</gene>
<accession>A0A089LTP0</accession>
<dbReference type="Pfam" id="PF00440">
    <property type="entry name" value="TetR_N"/>
    <property type="match status" value="1"/>
</dbReference>